<accession>A0ABX5QHN9</accession>
<proteinExistence type="predicted"/>
<evidence type="ECO:0000256" key="2">
    <source>
        <dbReference type="SAM" id="SignalP"/>
    </source>
</evidence>
<keyword evidence="1" id="KW-0812">Transmembrane</keyword>
<evidence type="ECO:0000256" key="1">
    <source>
        <dbReference type="SAM" id="Phobius"/>
    </source>
</evidence>
<feature type="transmembrane region" description="Helical" evidence="1">
    <location>
        <begin position="543"/>
        <end position="563"/>
    </location>
</feature>
<evidence type="ECO:0000313" key="3">
    <source>
        <dbReference type="EMBL" id="QAB18536.1"/>
    </source>
</evidence>
<keyword evidence="1" id="KW-0472">Membrane</keyword>
<dbReference type="RefSeq" id="WP_128387365.1">
    <property type="nucleotide sequence ID" value="NZ_CP035037.1"/>
</dbReference>
<organism evidence="3 4">
    <name type="scientific">Leucobacter muris</name>
    <dbReference type="NCBI Taxonomy" id="1935379"/>
    <lineage>
        <taxon>Bacteria</taxon>
        <taxon>Bacillati</taxon>
        <taxon>Actinomycetota</taxon>
        <taxon>Actinomycetes</taxon>
        <taxon>Micrococcales</taxon>
        <taxon>Microbacteriaceae</taxon>
        <taxon>Leucobacter</taxon>
    </lineage>
</organism>
<evidence type="ECO:0000313" key="4">
    <source>
        <dbReference type="Proteomes" id="UP000285768"/>
    </source>
</evidence>
<feature type="signal peptide" evidence="2">
    <location>
        <begin position="1"/>
        <end position="21"/>
    </location>
</feature>
<gene>
    <name evidence="3" type="ORF">Leucomu_11990</name>
</gene>
<reference evidence="3 4" key="1">
    <citation type="submission" date="2019-01" db="EMBL/GenBank/DDBJ databases">
        <title>Leucobacter muris sp. nov. isolated from the nose of a laboratory mouse.</title>
        <authorList>
            <person name="Benga L."/>
            <person name="Sproeer C."/>
            <person name="Schumann P."/>
            <person name="Verbarg S."/>
            <person name="Bunk B."/>
            <person name="Engelhardt E."/>
            <person name="Benten P.M."/>
            <person name="Sager M."/>
        </authorList>
    </citation>
    <scope>NUCLEOTIDE SEQUENCE [LARGE SCALE GENOMIC DNA]</scope>
    <source>
        <strain evidence="3 4">DSM 101948</strain>
    </source>
</reference>
<protein>
    <submittedName>
        <fullName evidence="3">Uncharacterized protein</fullName>
    </submittedName>
</protein>
<keyword evidence="1" id="KW-1133">Transmembrane helix</keyword>
<keyword evidence="4" id="KW-1185">Reference proteome</keyword>
<sequence>MKLKRALSAVTAIGLTVSALALGGAAATAVPSSDVYLPAAEIVTTTDAATESQFYNQWHFDPEPGSNGVAAQHPNGFTVGAGSVVHAIKGNYNDLVGPGEALADPASIAELAASLSLSISDPSRTTYQIPVFYGHDGAAWKFTMLRKNVAHDDNRWISSATIPAEGSASEIRAEYEYPLAQIIAALEANGDPRAIGAGFFVDRPTSELIVSSFTAGGVTTRFYAAPPASADPRGTDTGFVHADSIYVRAELSEDAYAGWHEEVEDAAARGTFESVVAPSGDHVSGLRVTGKSQLINGYADDARPRNSLPQILDEGFVIDGAAEAGARGFEAQIPVFFRQEGRIGQQFTTLRAAVPADGRLTSGLPWASSRDLGAVPANTYTDLNAIIAALGDYEIIGHGFTVEAGAALVKNVSFNGHATTFATAPAPIVPAPNPSDLTPETEGLISAAPTAAPGATITIEVGTEWAGQTVDVYIFSEPRHLGAHLVSAAGTVEVVLPADMSGVHSLAVYAADGTLIGWQTITLASGGGAGGAKLARTGAEETAVLGTGIAALAAIVLGGAAIGSQALRRRSL</sequence>
<name>A0ABX5QHN9_9MICO</name>
<dbReference type="EMBL" id="CP035037">
    <property type="protein sequence ID" value="QAB18536.1"/>
    <property type="molecule type" value="Genomic_DNA"/>
</dbReference>
<keyword evidence="2" id="KW-0732">Signal</keyword>
<feature type="chain" id="PRO_5045894144" evidence="2">
    <location>
        <begin position="22"/>
        <end position="572"/>
    </location>
</feature>
<dbReference type="Proteomes" id="UP000285768">
    <property type="component" value="Chromosome"/>
</dbReference>